<evidence type="ECO:0000259" key="1">
    <source>
        <dbReference type="PROSITE" id="PS50181"/>
    </source>
</evidence>
<dbReference type="CDD" id="cd22157">
    <property type="entry name" value="F-box_AtFBW1-like"/>
    <property type="match status" value="1"/>
</dbReference>
<accession>A0A251S4Y1</accession>
<sequence>MSDNVPFEIQEEIIKRLPVKSLIRFRSVSKSWKSLIDSSDFITHYRKSGEVVMEVIEDDWEVRSLVVYEPNLKRITNLGISHSANDVSKIYVHSYMETLLLLDQPSFTIFDNGNRYVVNWNGELNSRWSLKHTSKQHLLVYNYLSVDHPNCVSIIDDNTFPQQRVPLTLPLFVKMLKRFKKVGSSHDLLCLYSDGKLVIWNPLITKAVAVVVPNVVDDKMFQTVLGFGVCRETSDPKIVKIRYIDKFADMESVSSIPWQVEIFMLSTGVWRSPNSSNLPRKSIIFGSGDGVCVDGVYYWLATDRSTVDAQIRAYNMIISFDMTSEEFREVNLPDSFVYRGPMWDLSIYNLRESLVLVERSAVGTDNLIYDVWMMEDGVPKLFTKLYTIHAPYARIIGVHEIRKSGELVMEVMEDDWKAKSLVVYEPNLKRISNLGISRGPNDVGQIYVHSYMETLLLLDQPSLTIFDNGKRYVEKFEWRAKSRWLLSHTSKE</sequence>
<dbReference type="SUPFAM" id="SSF81383">
    <property type="entry name" value="F-box domain"/>
    <property type="match status" value="1"/>
</dbReference>
<dbReference type="Proteomes" id="UP000215914">
    <property type="component" value="Chromosome 15"/>
</dbReference>
<dbReference type="InterPro" id="IPR036047">
    <property type="entry name" value="F-box-like_dom_sf"/>
</dbReference>
<reference evidence="3" key="1">
    <citation type="journal article" date="2017" name="Nature">
        <title>The sunflower genome provides insights into oil metabolism, flowering and Asterid evolution.</title>
        <authorList>
            <person name="Badouin H."/>
            <person name="Gouzy J."/>
            <person name="Grassa C.J."/>
            <person name="Murat F."/>
            <person name="Staton S.E."/>
            <person name="Cottret L."/>
            <person name="Lelandais-Briere C."/>
            <person name="Owens G.L."/>
            <person name="Carrere S."/>
            <person name="Mayjonade B."/>
            <person name="Legrand L."/>
            <person name="Gill N."/>
            <person name="Kane N.C."/>
            <person name="Bowers J.E."/>
            <person name="Hubner S."/>
            <person name="Bellec A."/>
            <person name="Berard A."/>
            <person name="Berges H."/>
            <person name="Blanchet N."/>
            <person name="Boniface M.C."/>
            <person name="Brunel D."/>
            <person name="Catrice O."/>
            <person name="Chaidir N."/>
            <person name="Claudel C."/>
            <person name="Donnadieu C."/>
            <person name="Faraut T."/>
            <person name="Fievet G."/>
            <person name="Helmstetter N."/>
            <person name="King M."/>
            <person name="Knapp S.J."/>
            <person name="Lai Z."/>
            <person name="Le Paslier M.C."/>
            <person name="Lippi Y."/>
            <person name="Lorenzon L."/>
            <person name="Mandel J.R."/>
            <person name="Marage G."/>
            <person name="Marchand G."/>
            <person name="Marquand E."/>
            <person name="Bret-Mestries E."/>
            <person name="Morien E."/>
            <person name="Nambeesan S."/>
            <person name="Nguyen T."/>
            <person name="Pegot-Espagnet P."/>
            <person name="Pouilly N."/>
            <person name="Raftis F."/>
            <person name="Sallet E."/>
            <person name="Schiex T."/>
            <person name="Thomas J."/>
            <person name="Vandecasteele C."/>
            <person name="Vares D."/>
            <person name="Vear F."/>
            <person name="Vautrin S."/>
            <person name="Crespi M."/>
            <person name="Mangin B."/>
            <person name="Burke J.M."/>
            <person name="Salse J."/>
            <person name="Munos S."/>
            <person name="Vincourt P."/>
            <person name="Rieseberg L.H."/>
            <person name="Langlade N.B."/>
        </authorList>
    </citation>
    <scope>NUCLEOTIDE SEQUENCE [LARGE SCALE GENOMIC DNA]</scope>
    <source>
        <strain evidence="3">cv. SF193</strain>
    </source>
</reference>
<protein>
    <submittedName>
        <fullName evidence="2">Putative F-box domain-containing protein</fullName>
    </submittedName>
</protein>
<dbReference type="InParanoid" id="A0A251S4Y1"/>
<organism evidence="2 3">
    <name type="scientific">Helianthus annuus</name>
    <name type="common">Common sunflower</name>
    <dbReference type="NCBI Taxonomy" id="4232"/>
    <lineage>
        <taxon>Eukaryota</taxon>
        <taxon>Viridiplantae</taxon>
        <taxon>Streptophyta</taxon>
        <taxon>Embryophyta</taxon>
        <taxon>Tracheophyta</taxon>
        <taxon>Spermatophyta</taxon>
        <taxon>Magnoliopsida</taxon>
        <taxon>eudicotyledons</taxon>
        <taxon>Gunneridae</taxon>
        <taxon>Pentapetalae</taxon>
        <taxon>asterids</taxon>
        <taxon>campanulids</taxon>
        <taxon>Asterales</taxon>
        <taxon>Asteraceae</taxon>
        <taxon>Asteroideae</taxon>
        <taxon>Heliantheae alliance</taxon>
        <taxon>Heliantheae</taxon>
        <taxon>Helianthus</taxon>
    </lineage>
</organism>
<dbReference type="PANTHER" id="PTHR31672:SF10">
    <property type="entry name" value="F-BOX DOMAIN-CONTAINING PROTEIN"/>
    <property type="match status" value="1"/>
</dbReference>
<proteinExistence type="predicted"/>
<dbReference type="Pfam" id="PF07734">
    <property type="entry name" value="FBA_1"/>
    <property type="match status" value="1"/>
</dbReference>
<evidence type="ECO:0000313" key="2">
    <source>
        <dbReference type="EMBL" id="OTF93718.1"/>
    </source>
</evidence>
<keyword evidence="3" id="KW-1185">Reference proteome</keyword>
<dbReference type="InterPro" id="IPR006527">
    <property type="entry name" value="F-box-assoc_dom_typ1"/>
</dbReference>
<feature type="domain" description="F-box" evidence="1">
    <location>
        <begin position="1"/>
        <end position="48"/>
    </location>
</feature>
<gene>
    <name evidence="2" type="ORF">HannXRQ_Chr15g0464351</name>
</gene>
<dbReference type="InterPro" id="IPR050796">
    <property type="entry name" value="SCF_F-box_component"/>
</dbReference>
<dbReference type="PANTHER" id="PTHR31672">
    <property type="entry name" value="BNACNNG10540D PROTEIN"/>
    <property type="match status" value="1"/>
</dbReference>
<dbReference type="InterPro" id="IPR001810">
    <property type="entry name" value="F-box_dom"/>
</dbReference>
<dbReference type="InterPro" id="IPR017451">
    <property type="entry name" value="F-box-assoc_interact_dom"/>
</dbReference>
<dbReference type="Gene3D" id="1.20.1280.50">
    <property type="match status" value="1"/>
</dbReference>
<evidence type="ECO:0000313" key="3">
    <source>
        <dbReference type="Proteomes" id="UP000215914"/>
    </source>
</evidence>
<dbReference type="NCBIfam" id="TIGR01640">
    <property type="entry name" value="F_box_assoc_1"/>
    <property type="match status" value="1"/>
</dbReference>
<dbReference type="FunCoup" id="A0A251S4Y1">
    <property type="interactions" value="103"/>
</dbReference>
<dbReference type="EMBL" id="CM007904">
    <property type="protein sequence ID" value="OTF93718.1"/>
    <property type="molecule type" value="Genomic_DNA"/>
</dbReference>
<name>A0A251S4Y1_HELAN</name>
<dbReference type="PROSITE" id="PS50181">
    <property type="entry name" value="FBOX"/>
    <property type="match status" value="1"/>
</dbReference>
<dbReference type="Pfam" id="PF00646">
    <property type="entry name" value="F-box"/>
    <property type="match status" value="1"/>
</dbReference>
<dbReference type="SMART" id="SM00256">
    <property type="entry name" value="FBOX"/>
    <property type="match status" value="1"/>
</dbReference>
<dbReference type="AlphaFoldDB" id="A0A251S4Y1"/>